<protein>
    <submittedName>
        <fullName evidence="1">Uncharacterized protein</fullName>
    </submittedName>
</protein>
<evidence type="ECO:0000313" key="2">
    <source>
        <dbReference type="Proteomes" id="UP000265663"/>
    </source>
</evidence>
<evidence type="ECO:0000313" key="1">
    <source>
        <dbReference type="EMBL" id="RMZ72048.1"/>
    </source>
</evidence>
<organism evidence="1 2">
    <name type="scientific">Pyrenophora seminiperda CCB06</name>
    <dbReference type="NCBI Taxonomy" id="1302712"/>
    <lineage>
        <taxon>Eukaryota</taxon>
        <taxon>Fungi</taxon>
        <taxon>Dikarya</taxon>
        <taxon>Ascomycota</taxon>
        <taxon>Pezizomycotina</taxon>
        <taxon>Dothideomycetes</taxon>
        <taxon>Pleosporomycetidae</taxon>
        <taxon>Pleosporales</taxon>
        <taxon>Pleosporineae</taxon>
        <taxon>Pleosporaceae</taxon>
        <taxon>Pyrenophora</taxon>
    </lineage>
</organism>
<name>A0A3M7MC72_9PLEO</name>
<sequence length="84" mass="9041">MAKPLAVTDKDFLTTPDALCPLSTLASTEHKHTDSLLYFAVANVYVYVAELCIRRCRDSSVVVDEAGFIAHGGSINADAQLAIE</sequence>
<reference evidence="1 2" key="1">
    <citation type="journal article" date="2014" name="PLoS ONE">
        <title>De novo Genome Assembly of the Fungal Plant Pathogen Pyrenophora semeniperda.</title>
        <authorList>
            <person name="Soliai M.M."/>
            <person name="Meyer S.E."/>
            <person name="Udall J.A."/>
            <person name="Elzinga D.E."/>
            <person name="Hermansen R.A."/>
            <person name="Bodily P.M."/>
            <person name="Hart A.A."/>
            <person name="Coleman C.E."/>
        </authorList>
    </citation>
    <scope>NUCLEOTIDE SEQUENCE [LARGE SCALE GENOMIC DNA]</scope>
    <source>
        <strain evidence="1 2">CCB06</strain>
        <tissue evidence="1">Mycelium</tissue>
    </source>
</reference>
<proteinExistence type="predicted"/>
<keyword evidence="2" id="KW-1185">Reference proteome</keyword>
<dbReference type="Proteomes" id="UP000265663">
    <property type="component" value="Unassembled WGS sequence"/>
</dbReference>
<dbReference type="EMBL" id="KE747829">
    <property type="protein sequence ID" value="RMZ72048.1"/>
    <property type="molecule type" value="Genomic_DNA"/>
</dbReference>
<gene>
    <name evidence="1" type="ORF">GMOD_00007037</name>
</gene>
<dbReference type="AlphaFoldDB" id="A0A3M7MC72"/>
<accession>A0A3M7MC72</accession>